<dbReference type="InterPro" id="IPR014756">
    <property type="entry name" value="Ig_E-set"/>
</dbReference>
<keyword evidence="9 10" id="KW-0119">Carbohydrate metabolism</keyword>
<evidence type="ECO:0000256" key="2">
    <source>
        <dbReference type="ARBA" id="ARBA00002953"/>
    </source>
</evidence>
<dbReference type="InterPro" id="IPR004193">
    <property type="entry name" value="Glyco_hydro_13_N"/>
</dbReference>
<dbReference type="Proteomes" id="UP000709466">
    <property type="component" value="Unassembled WGS sequence"/>
</dbReference>
<evidence type="ECO:0000256" key="10">
    <source>
        <dbReference type="HAMAP-Rule" id="MF_00685"/>
    </source>
</evidence>
<dbReference type="Gene3D" id="2.60.40.10">
    <property type="entry name" value="Immunoglobulins"/>
    <property type="match status" value="1"/>
</dbReference>
<protein>
    <recommendedName>
        <fullName evidence="10">1,4-alpha-glucan branching enzyme GlgB</fullName>
        <ecNumber evidence="10">2.4.1.18</ecNumber>
    </recommendedName>
    <alternativeName>
        <fullName evidence="10">1,4-alpha-D-glucan:1,4-alpha-D-glucan 6-glucosyl-transferase</fullName>
    </alternativeName>
    <alternativeName>
        <fullName evidence="10">Alpha-(1-&gt;4)-glucan branching enzyme</fullName>
    </alternativeName>
    <alternativeName>
        <fullName evidence="10">Glycogen branching enzyme</fullName>
        <shortName evidence="10">BE</shortName>
    </alternativeName>
</protein>
<dbReference type="NCBIfam" id="NF003811">
    <property type="entry name" value="PRK05402.1"/>
    <property type="match status" value="1"/>
</dbReference>
<comment type="pathway">
    <text evidence="3 10">Glycan biosynthesis; glycogen biosynthesis.</text>
</comment>
<evidence type="ECO:0000256" key="9">
    <source>
        <dbReference type="ARBA" id="ARBA00023277"/>
    </source>
</evidence>
<dbReference type="Pfam" id="PF02922">
    <property type="entry name" value="CBM_48"/>
    <property type="match status" value="1"/>
</dbReference>
<feature type="domain" description="Glycosyl hydrolase family 13 catalytic" evidence="11">
    <location>
        <begin position="247"/>
        <end position="603"/>
    </location>
</feature>
<evidence type="ECO:0000256" key="4">
    <source>
        <dbReference type="ARBA" id="ARBA00009000"/>
    </source>
</evidence>
<keyword evidence="6 10" id="KW-0328">Glycosyltransferase</keyword>
<keyword evidence="8 10" id="KW-0320">Glycogen biosynthesis</keyword>
<dbReference type="InterPro" id="IPR044143">
    <property type="entry name" value="GlgB_N_E_set_prok"/>
</dbReference>
<dbReference type="Gene3D" id="3.20.20.80">
    <property type="entry name" value="Glycosidases"/>
    <property type="match status" value="1"/>
</dbReference>
<keyword evidence="5 10" id="KW-0321">Glycogen metabolism</keyword>
<evidence type="ECO:0000256" key="3">
    <source>
        <dbReference type="ARBA" id="ARBA00004964"/>
    </source>
</evidence>
<evidence type="ECO:0000256" key="5">
    <source>
        <dbReference type="ARBA" id="ARBA00022600"/>
    </source>
</evidence>
<comment type="function">
    <text evidence="2 10">Catalyzes the formation of the alpha-1,6-glucosidic linkages in glycogen by scission of a 1,4-alpha-linked oligosaccharide from growing alpha-1,4-glucan chains and the subsequent attachment of the oligosaccharide to the alpha-1,6 position.</text>
</comment>
<dbReference type="SUPFAM" id="SSF51011">
    <property type="entry name" value="Glycosyl hydrolase domain"/>
    <property type="match status" value="1"/>
</dbReference>
<evidence type="ECO:0000256" key="7">
    <source>
        <dbReference type="ARBA" id="ARBA00022679"/>
    </source>
</evidence>
<dbReference type="Gene3D" id="2.60.40.1180">
    <property type="entry name" value="Golgi alpha-mannosidase II"/>
    <property type="match status" value="1"/>
</dbReference>
<dbReference type="SUPFAM" id="SSF81296">
    <property type="entry name" value="E set domains"/>
    <property type="match status" value="1"/>
</dbReference>
<reference evidence="12 13" key="1">
    <citation type="submission" date="2020-03" db="EMBL/GenBank/DDBJ databases">
        <title>Bacterial isolates of synthetic phycosphere.</title>
        <authorList>
            <person name="Fu H."/>
            <person name="Moran M.A."/>
        </authorList>
    </citation>
    <scope>NUCLEOTIDE SEQUENCE [LARGE SCALE GENOMIC DNA]</scope>
    <source>
        <strain evidence="12 13">HF1</strain>
    </source>
</reference>
<dbReference type="PANTHER" id="PTHR43651">
    <property type="entry name" value="1,4-ALPHA-GLUCAN-BRANCHING ENZYME"/>
    <property type="match status" value="1"/>
</dbReference>
<comment type="catalytic activity">
    <reaction evidence="1 10">
        <text>Transfers a segment of a (1-&gt;4)-alpha-D-glucan chain to a primary hydroxy group in a similar glucan chain.</text>
        <dbReference type="EC" id="2.4.1.18"/>
    </reaction>
</comment>
<dbReference type="RefSeq" id="WP_167636222.1">
    <property type="nucleotide sequence ID" value="NZ_JAATOP010000001.1"/>
</dbReference>
<evidence type="ECO:0000259" key="11">
    <source>
        <dbReference type="SMART" id="SM00642"/>
    </source>
</evidence>
<dbReference type="Pfam" id="PF02806">
    <property type="entry name" value="Alpha-amylase_C"/>
    <property type="match status" value="1"/>
</dbReference>
<comment type="similarity">
    <text evidence="4 10">Belongs to the glycosyl hydrolase 13 family. GlgB subfamily.</text>
</comment>
<dbReference type="SMART" id="SM00642">
    <property type="entry name" value="Aamy"/>
    <property type="match status" value="1"/>
</dbReference>
<dbReference type="InterPro" id="IPR017853">
    <property type="entry name" value="GH"/>
</dbReference>
<evidence type="ECO:0000313" key="12">
    <source>
        <dbReference type="EMBL" id="NIY71347.1"/>
    </source>
</evidence>
<dbReference type="SUPFAM" id="SSF51445">
    <property type="entry name" value="(Trans)glycosidases"/>
    <property type="match status" value="1"/>
</dbReference>
<gene>
    <name evidence="10 12" type="primary">glgB</name>
    <name evidence="12" type="ORF">HCZ30_02740</name>
</gene>
<evidence type="ECO:0000256" key="1">
    <source>
        <dbReference type="ARBA" id="ARBA00000826"/>
    </source>
</evidence>
<proteinExistence type="inferred from homology"/>
<dbReference type="InterPro" id="IPR006407">
    <property type="entry name" value="GlgB"/>
</dbReference>
<dbReference type="HAMAP" id="MF_00685">
    <property type="entry name" value="GlgB"/>
    <property type="match status" value="1"/>
</dbReference>
<dbReference type="NCBIfam" id="TIGR01515">
    <property type="entry name" value="branching_enzym"/>
    <property type="match status" value="1"/>
</dbReference>
<dbReference type="CDD" id="cd02855">
    <property type="entry name" value="E_set_GBE_prok_N"/>
    <property type="match status" value="1"/>
</dbReference>
<dbReference type="PIRSF" id="PIRSF000463">
    <property type="entry name" value="GlgB"/>
    <property type="match status" value="1"/>
</dbReference>
<comment type="caution">
    <text evidence="12">The sequence shown here is derived from an EMBL/GenBank/DDBJ whole genome shotgun (WGS) entry which is preliminary data.</text>
</comment>
<dbReference type="InterPro" id="IPR006048">
    <property type="entry name" value="A-amylase/branching_C"/>
</dbReference>
<organism evidence="12 13">
    <name type="scientific">Marivivens donghaensis</name>
    <dbReference type="NCBI Taxonomy" id="1699413"/>
    <lineage>
        <taxon>Bacteria</taxon>
        <taxon>Pseudomonadati</taxon>
        <taxon>Pseudomonadota</taxon>
        <taxon>Alphaproteobacteria</taxon>
        <taxon>Rhodobacterales</taxon>
        <taxon>Paracoccaceae</taxon>
        <taxon>Marivivens group</taxon>
        <taxon>Marivivens</taxon>
    </lineage>
</organism>
<dbReference type="InterPro" id="IPR013780">
    <property type="entry name" value="Glyco_hydro_b"/>
</dbReference>
<evidence type="ECO:0000256" key="6">
    <source>
        <dbReference type="ARBA" id="ARBA00022676"/>
    </source>
</evidence>
<feature type="active site" description="Nucleophile" evidence="10">
    <location>
        <position position="406"/>
    </location>
</feature>
<dbReference type="GO" id="GO:0003844">
    <property type="term" value="F:1,4-alpha-glucan branching enzyme activity"/>
    <property type="evidence" value="ECO:0007669"/>
    <property type="project" value="UniProtKB-EC"/>
</dbReference>
<dbReference type="PANTHER" id="PTHR43651:SF3">
    <property type="entry name" value="1,4-ALPHA-GLUCAN-BRANCHING ENZYME"/>
    <property type="match status" value="1"/>
</dbReference>
<sequence length="729" mass="82334">MTAEPFLSGEILDALNSGHCADNFQYLGPRGRGPDRYVTAIAPDTASLDALVDGQVYPLERLGGGVYGGKVPGDARYKLRADDGFGNRWEYDDAYSFGPVLSGEDDYYFGEGKHRRLWKILGAHTIVHEYVEGTHFAVWAPNAKRVSIIGDFNNWDNRRHVLRRRGNSGVWEIFIPAAHDGQRYKYDIIGAEGERHLKADPVGFGAQHAPETASIIRDLGGYGWRDAGWMETRAEAQNRNAPISIYEVHLGSWRRVVDDGNRPLSYKEAAEQLVGYVKDLGFTHIEFLPLSEYPFEGSWGYQPVGMYAPTIRFGPPHEFRDLVDAAHTAGIGIIIDWVPAHFPTDPHGLAKFDGTSLYEHADPKEGFHQDWNTLIYNYGRREVSNYLISNALYWLEEYHIDGLRVDAVASMLYRDYSRRDGEWIPNKDGGRENYEAIDMLRHMNSVTYGEFAGIMTVAEESTSFPKVSAPVDHGGLGFGFKWNMGWMNDTLRYMELDPVHRKHHHSLMTFGLHYAYSENFVLPISHDEVVHGKGSMIEKMPGDEWQKFANLRAYYGFMWTHPGKKLMFMGNEFAQWREWNHDRQLDWDLLGDHKHAGIQNLVRDLNNLYQGTPALHVNDSSPEGFDWVDGGNTEQSVFTYLRRGNTDDAVALVALNMTPIERGDYRIGVPSGGFWREAMNTDSERYGGANVGNFGGVEAEDISAHGHQHSIRVTLPALSAVIFVAGNNE</sequence>
<feature type="active site" description="Proton donor" evidence="10">
    <location>
        <position position="459"/>
    </location>
</feature>
<comment type="subunit">
    <text evidence="10">Monomer.</text>
</comment>
<dbReference type="CDD" id="cd11322">
    <property type="entry name" value="AmyAc_Glg_BE"/>
    <property type="match status" value="1"/>
</dbReference>
<keyword evidence="7 10" id="KW-0808">Transferase</keyword>
<evidence type="ECO:0000313" key="13">
    <source>
        <dbReference type="Proteomes" id="UP000709466"/>
    </source>
</evidence>
<accession>A0ABX0VTK1</accession>
<name>A0ABX0VTK1_9RHOB</name>
<dbReference type="EMBL" id="JAATOP010000001">
    <property type="protein sequence ID" value="NIY71347.1"/>
    <property type="molecule type" value="Genomic_DNA"/>
</dbReference>
<dbReference type="InterPro" id="IPR013783">
    <property type="entry name" value="Ig-like_fold"/>
</dbReference>
<dbReference type="InterPro" id="IPR037439">
    <property type="entry name" value="Branching_enzy"/>
</dbReference>
<dbReference type="InterPro" id="IPR006047">
    <property type="entry name" value="GH13_cat_dom"/>
</dbReference>
<dbReference type="NCBIfam" id="NF008967">
    <property type="entry name" value="PRK12313.1"/>
    <property type="match status" value="1"/>
</dbReference>
<evidence type="ECO:0000256" key="8">
    <source>
        <dbReference type="ARBA" id="ARBA00023056"/>
    </source>
</evidence>
<dbReference type="EC" id="2.4.1.18" evidence="10"/>
<keyword evidence="13" id="KW-1185">Reference proteome</keyword>